<evidence type="ECO:0000313" key="1">
    <source>
        <dbReference type="EMBL" id="SVA71186.1"/>
    </source>
</evidence>
<protein>
    <submittedName>
        <fullName evidence="1">Uncharacterized protein</fullName>
    </submittedName>
</protein>
<proteinExistence type="predicted"/>
<gene>
    <name evidence="1" type="ORF">METZ01_LOCUS124040</name>
</gene>
<organism evidence="1">
    <name type="scientific">marine metagenome</name>
    <dbReference type="NCBI Taxonomy" id="408172"/>
    <lineage>
        <taxon>unclassified sequences</taxon>
        <taxon>metagenomes</taxon>
        <taxon>ecological metagenomes</taxon>
    </lineage>
</organism>
<dbReference type="EMBL" id="UINC01017237">
    <property type="protein sequence ID" value="SVA71186.1"/>
    <property type="molecule type" value="Genomic_DNA"/>
</dbReference>
<accession>A0A381Y273</accession>
<dbReference type="AlphaFoldDB" id="A0A381Y273"/>
<sequence length="37" mass="4012">MAFSTMGLEGESNLRAAKFLRELSAMRGCVRFSSDAA</sequence>
<name>A0A381Y273_9ZZZZ</name>
<reference evidence="1" key="1">
    <citation type="submission" date="2018-05" db="EMBL/GenBank/DDBJ databases">
        <authorList>
            <person name="Lanie J.A."/>
            <person name="Ng W.-L."/>
            <person name="Kazmierczak K.M."/>
            <person name="Andrzejewski T.M."/>
            <person name="Davidsen T.M."/>
            <person name="Wayne K.J."/>
            <person name="Tettelin H."/>
            <person name="Glass J.I."/>
            <person name="Rusch D."/>
            <person name="Podicherti R."/>
            <person name="Tsui H.-C.T."/>
            <person name="Winkler M.E."/>
        </authorList>
    </citation>
    <scope>NUCLEOTIDE SEQUENCE</scope>
</reference>